<gene>
    <name evidence="1" type="ORF">CHIRRI_LOCUS1480</name>
</gene>
<evidence type="ECO:0000313" key="1">
    <source>
        <dbReference type="EMBL" id="CAG9798498.1"/>
    </source>
</evidence>
<name>A0A9N9RKE4_9DIPT</name>
<evidence type="ECO:0000313" key="2">
    <source>
        <dbReference type="Proteomes" id="UP001153620"/>
    </source>
</evidence>
<organism evidence="1 2">
    <name type="scientific">Chironomus riparius</name>
    <dbReference type="NCBI Taxonomy" id="315576"/>
    <lineage>
        <taxon>Eukaryota</taxon>
        <taxon>Metazoa</taxon>
        <taxon>Ecdysozoa</taxon>
        <taxon>Arthropoda</taxon>
        <taxon>Hexapoda</taxon>
        <taxon>Insecta</taxon>
        <taxon>Pterygota</taxon>
        <taxon>Neoptera</taxon>
        <taxon>Endopterygota</taxon>
        <taxon>Diptera</taxon>
        <taxon>Nematocera</taxon>
        <taxon>Chironomoidea</taxon>
        <taxon>Chironomidae</taxon>
        <taxon>Chironominae</taxon>
        <taxon>Chironomus</taxon>
    </lineage>
</organism>
<accession>A0A9N9RKE4</accession>
<sequence length="213" mass="23844">MSGKKNRSDLNISGFSPMVLNLLSPQSTKNSPAKNQAVIEAINASANKLIAGYQRWKVNEQKGLNSLNIIHSLREKSKTSSEQQSFTELEVCCEQLKAIETILLSIVNEVAVIKSQIETSISIQRTLSISSEDPILQQLISIEKFLNRLKQLYESGLSIKKEVIENIAHTGSSLESHELIASWHCQSIANEISRLIMQLKTSPADCRWEIYSF</sequence>
<dbReference type="OrthoDB" id="17066at2759"/>
<dbReference type="EMBL" id="OU895877">
    <property type="protein sequence ID" value="CAG9798498.1"/>
    <property type="molecule type" value="Genomic_DNA"/>
</dbReference>
<dbReference type="AlphaFoldDB" id="A0A9N9RKE4"/>
<proteinExistence type="predicted"/>
<keyword evidence="2" id="KW-1185">Reference proteome</keyword>
<reference evidence="1" key="2">
    <citation type="submission" date="2022-10" db="EMBL/GenBank/DDBJ databases">
        <authorList>
            <consortium name="ENA_rothamsted_submissions"/>
            <consortium name="culmorum"/>
            <person name="King R."/>
        </authorList>
    </citation>
    <scope>NUCLEOTIDE SEQUENCE</scope>
</reference>
<dbReference type="Proteomes" id="UP001153620">
    <property type="component" value="Chromosome 1"/>
</dbReference>
<protein>
    <submittedName>
        <fullName evidence="1">Uncharacterized protein</fullName>
    </submittedName>
</protein>
<reference evidence="1" key="1">
    <citation type="submission" date="2022-01" db="EMBL/GenBank/DDBJ databases">
        <authorList>
            <person name="King R."/>
        </authorList>
    </citation>
    <scope>NUCLEOTIDE SEQUENCE</scope>
</reference>